<gene>
    <name evidence="6" type="ORF">SO694_00001026</name>
</gene>
<keyword evidence="1" id="KW-0285">Flavoprotein</keyword>
<feature type="region of interest" description="Disordered" evidence="4">
    <location>
        <begin position="565"/>
        <end position="593"/>
    </location>
</feature>
<evidence type="ECO:0000256" key="4">
    <source>
        <dbReference type="SAM" id="MobiDB-lite"/>
    </source>
</evidence>
<organism evidence="6 7">
    <name type="scientific">Aureococcus anophagefferens</name>
    <name type="common">Harmful bloom alga</name>
    <dbReference type="NCBI Taxonomy" id="44056"/>
    <lineage>
        <taxon>Eukaryota</taxon>
        <taxon>Sar</taxon>
        <taxon>Stramenopiles</taxon>
        <taxon>Ochrophyta</taxon>
        <taxon>Pelagophyceae</taxon>
        <taxon>Pelagomonadales</taxon>
        <taxon>Pelagomonadaceae</taxon>
        <taxon>Aureococcus</taxon>
    </lineage>
</organism>
<evidence type="ECO:0000313" key="6">
    <source>
        <dbReference type="EMBL" id="KAK7253217.1"/>
    </source>
</evidence>
<keyword evidence="7" id="KW-1185">Reference proteome</keyword>
<feature type="domain" description="PAS" evidence="5">
    <location>
        <begin position="216"/>
        <end position="285"/>
    </location>
</feature>
<dbReference type="Gene3D" id="3.30.450.20">
    <property type="entry name" value="PAS domain"/>
    <property type="match status" value="2"/>
</dbReference>
<evidence type="ECO:0000256" key="3">
    <source>
        <dbReference type="ARBA" id="ARBA00022991"/>
    </source>
</evidence>
<dbReference type="InterPro" id="IPR035965">
    <property type="entry name" value="PAS-like_dom_sf"/>
</dbReference>
<proteinExistence type="predicted"/>
<dbReference type="EMBL" id="JBBJCI010000035">
    <property type="protein sequence ID" value="KAK7253217.1"/>
    <property type="molecule type" value="Genomic_DNA"/>
</dbReference>
<accession>A0ABR1GB87</accession>
<feature type="region of interest" description="Disordered" evidence="4">
    <location>
        <begin position="477"/>
        <end position="497"/>
    </location>
</feature>
<dbReference type="SUPFAM" id="SSF55785">
    <property type="entry name" value="PYP-like sensor domain (PAS domain)"/>
    <property type="match status" value="1"/>
</dbReference>
<comment type="caution">
    <text evidence="6">The sequence shown here is derived from an EMBL/GenBank/DDBJ whole genome shotgun (WGS) entry which is preliminary data.</text>
</comment>
<protein>
    <recommendedName>
        <fullName evidence="5">PAS domain-containing protein</fullName>
    </recommendedName>
</protein>
<dbReference type="Proteomes" id="UP001363151">
    <property type="component" value="Unassembled WGS sequence"/>
</dbReference>
<keyword evidence="3" id="KW-0157">Chromophore</keyword>
<evidence type="ECO:0000313" key="7">
    <source>
        <dbReference type="Proteomes" id="UP001363151"/>
    </source>
</evidence>
<dbReference type="PROSITE" id="PS50112">
    <property type="entry name" value="PAS"/>
    <property type="match status" value="1"/>
</dbReference>
<keyword evidence="2" id="KW-0288">FMN</keyword>
<dbReference type="PANTHER" id="PTHR47429">
    <property type="entry name" value="PROTEIN TWIN LOV 1"/>
    <property type="match status" value="1"/>
</dbReference>
<feature type="compositionally biased region" description="Basic and acidic residues" evidence="4">
    <location>
        <begin position="477"/>
        <end position="493"/>
    </location>
</feature>
<evidence type="ECO:0000256" key="1">
    <source>
        <dbReference type="ARBA" id="ARBA00022630"/>
    </source>
</evidence>
<dbReference type="SUPFAM" id="SSF69989">
    <property type="entry name" value="C-terminal domain of PLC-beta"/>
    <property type="match status" value="1"/>
</dbReference>
<dbReference type="InterPro" id="IPR000014">
    <property type="entry name" value="PAS"/>
</dbReference>
<evidence type="ECO:0000256" key="2">
    <source>
        <dbReference type="ARBA" id="ARBA00022643"/>
    </source>
</evidence>
<dbReference type="Pfam" id="PF13426">
    <property type="entry name" value="PAS_9"/>
    <property type="match status" value="2"/>
</dbReference>
<dbReference type="CDD" id="cd00130">
    <property type="entry name" value="PAS"/>
    <property type="match status" value="1"/>
</dbReference>
<evidence type="ECO:0000259" key="5">
    <source>
        <dbReference type="PROSITE" id="PS50112"/>
    </source>
</evidence>
<sequence>MQRDVDRVRHAIHDRAGPASLEAAARALPTHVDTKFCGDAVTAVHMLIFAVPSLAEPFFRSLHSDEKRHVDFIKNVRLMQRDKNMNRVLERANASWTEFSRKAAYGICHRKVSEKRNLAARELWKDYIDGLQLDVGVRSWSKLEWCVEECDSLVQGLAITALPRFLHSELYDDWQEAAEALEPQDPGGDVAAALLSTLGRLRRRLPANMEAWLGVLVSMAETLQLCVAVSDMAAPGAPMVYVNGEFCRMTGYAFDECVGRNCRFLQGPETETDAVEILRESLAARKGAHVVIKNYRKNQEPFRNLLTMTPVYDGDGCYRFVIAVQFELRAGREASAMAQRRELASLGRLLQSLPVKVRYKSAEWARNYGLRAPETSSAAFLEKRRQSLERAQGREGHDGHPTHFAKRVNYLYTRAVWLAHPAACLDAILRAPGTVGDHVRDYIDGSCAGLAALLRNVLFAADGALRLLATATPKSKLLDHRDGHSGHRDDPEPPVHASSLGDDDLACFALFCDEVRRDFWDARATEQQLAVALAREKRPSRIRKKSSGDVACVDDAVEWAADLFSPRAPAGPAPGGTRSARHSRTAAAAGSYSPPAPICAPMSRALSVGSSGRGPRPSYAAPEQPLWAAGRTLAESCRDHVAKLLLESGRRAFVEKSIRATKACVQECLVDLVLAPLLASKVGLEIIQELCDADVAAADAGAGPTTAAPTAAAFAVKRSGTWLDMVPAVAHEVGDDIGVCCSDLRAPGLPLAYVSAAVSAGFTKLTLYSFADAVGRNCRFLNRGRSARDRSQPFLVEELSASLRVHRDSLTTLYCYDRSGDRFKCMVVLVTLRDALGEPAYTLGFQVRVTNDADKLGKALLAVDATLRRLPRSTSAADAAWVNVGAADALERAPLALACWLTVEGFRARDDRAKGGARWVATLDAVLDGAKPRRALLKWAEAAEDCTIVARGLLRFVLDVDAALACKERQDKIDKLRELLLRMHGNALYYFSSLEIPMGSMARMNLDQALDLVAERRRALYPYLAKALLPSFLGEDAAVGSHPDVLFRTPTLEDTASLLLGNRPSELGLLDVALDDAPLAVLLVDRELKVRFANGRFRDLADRERRDVADFVPTALHACLREGRPGKRVLLPRATTDGADASAEEACAPGLCLCQPAAAVPDLSAVLLCGLDPETLRDDLHVASTLCGLLAAPPSRHAADRRLEAARAERRHAAGDVELSWAKVSNRKLDRHLKEADNSAAPLQARFGGNAGLLALPNALTTSLANSHRVTATGAKSPRLMDAGLADRDSRRKWCSYGYEKQRKLLFTAMADVKAEGDKALIQQYEDDLLSAQDLSTLLDSHRHEVKELHPDMVEHGRLTRELEHVRTRSARAKLALKKKQDWEVNNMTRKHERERDDMQQRHLDEAQTFIDKVAENFTRNDGTAAGAISKQKFVRCACKNPYICRHNRNALCVVETPGVETAAGLPPKRDNEVRHNARVVEAMLAQHTNAREALESKQGAARETALERMRIAERVMGQKFKALTTKCEQRVARCEGRLLVARQRGRVYRLPGMEDDDPALRKKQSPHAAHQQAIVTHYVNKHKTAVQHSRNY</sequence>
<name>A0ABR1GB87_AURAN</name>
<dbReference type="PANTHER" id="PTHR47429:SF2">
    <property type="entry name" value="PROTEIN TWIN LOV 1"/>
    <property type="match status" value="1"/>
</dbReference>
<reference evidence="6 7" key="1">
    <citation type="submission" date="2024-03" db="EMBL/GenBank/DDBJ databases">
        <title>Aureococcus anophagefferens CCMP1851 and Kratosvirus quantuckense: Draft genome of a second virus-susceptible host strain in the model system.</title>
        <authorList>
            <person name="Chase E."/>
            <person name="Truchon A.R."/>
            <person name="Schepens W."/>
            <person name="Wilhelm S.W."/>
        </authorList>
    </citation>
    <scope>NUCLEOTIDE SEQUENCE [LARGE SCALE GENOMIC DNA]</scope>
    <source>
        <strain evidence="6 7">CCMP1851</strain>
    </source>
</reference>